<reference evidence="8 9" key="1">
    <citation type="submission" date="2019-08" db="EMBL/GenBank/DDBJ databases">
        <title>Archangium and Cystobacter genomes.</title>
        <authorList>
            <person name="Chen I.-C.K."/>
            <person name="Wielgoss S."/>
        </authorList>
    </citation>
    <scope>NUCLEOTIDE SEQUENCE [LARGE SCALE GENOMIC DNA]</scope>
    <source>
        <strain evidence="8 9">Cbm 6</strain>
    </source>
</reference>
<evidence type="ECO:0000256" key="4">
    <source>
        <dbReference type="ARBA" id="ARBA00022692"/>
    </source>
</evidence>
<comment type="similarity">
    <text evidence="2">Belongs to the DoxX family.</text>
</comment>
<evidence type="ECO:0000256" key="6">
    <source>
        <dbReference type="ARBA" id="ARBA00023136"/>
    </source>
</evidence>
<dbReference type="InterPro" id="IPR032808">
    <property type="entry name" value="DoxX"/>
</dbReference>
<feature type="transmembrane region" description="Helical" evidence="7">
    <location>
        <begin position="103"/>
        <end position="123"/>
    </location>
</feature>
<comment type="subcellular location">
    <subcellularLocation>
        <location evidence="1">Cell membrane</location>
        <topology evidence="1">Multi-pass membrane protein</topology>
    </subcellularLocation>
</comment>
<evidence type="ECO:0000256" key="2">
    <source>
        <dbReference type="ARBA" id="ARBA00006679"/>
    </source>
</evidence>
<organism evidence="8 9">
    <name type="scientific">Archangium minus</name>
    <dbReference type="NCBI Taxonomy" id="83450"/>
    <lineage>
        <taxon>Bacteria</taxon>
        <taxon>Pseudomonadati</taxon>
        <taxon>Myxococcota</taxon>
        <taxon>Myxococcia</taxon>
        <taxon>Myxococcales</taxon>
        <taxon>Cystobacterineae</taxon>
        <taxon>Archangiaceae</taxon>
        <taxon>Archangium</taxon>
    </lineage>
</organism>
<name>A0ABY9X8G2_9BACT</name>
<keyword evidence="6 7" id="KW-0472">Membrane</keyword>
<gene>
    <name evidence="8" type="ORF">F0U60_52000</name>
</gene>
<dbReference type="EMBL" id="CP043494">
    <property type="protein sequence ID" value="WNG51694.1"/>
    <property type="molecule type" value="Genomic_DNA"/>
</dbReference>
<sequence length="132" mass="13956">MGFLKPHAERIYALLRIMTGFMFMLHGMQKLFGLFGGVPPGAPPFIVYGAGTIEFVGGVLVLLGLFAGPAAFISSGTMAVAYFMGHVAPNGNILPIVNQGELAALYCFVFLYIAAHGSGIWSVDAARRGTKS</sequence>
<dbReference type="Pfam" id="PF07681">
    <property type="entry name" value="DoxX"/>
    <property type="match status" value="1"/>
</dbReference>
<feature type="transmembrane region" description="Helical" evidence="7">
    <location>
        <begin position="12"/>
        <end position="33"/>
    </location>
</feature>
<keyword evidence="3" id="KW-1003">Cell membrane</keyword>
<evidence type="ECO:0000256" key="5">
    <source>
        <dbReference type="ARBA" id="ARBA00022989"/>
    </source>
</evidence>
<keyword evidence="5 7" id="KW-1133">Transmembrane helix</keyword>
<dbReference type="PANTHER" id="PTHR33452">
    <property type="entry name" value="OXIDOREDUCTASE CATD-RELATED"/>
    <property type="match status" value="1"/>
</dbReference>
<evidence type="ECO:0000313" key="8">
    <source>
        <dbReference type="EMBL" id="WNG51694.1"/>
    </source>
</evidence>
<evidence type="ECO:0000256" key="1">
    <source>
        <dbReference type="ARBA" id="ARBA00004651"/>
    </source>
</evidence>
<proteinExistence type="inferred from homology"/>
<dbReference type="Proteomes" id="UP001611383">
    <property type="component" value="Chromosome"/>
</dbReference>
<keyword evidence="9" id="KW-1185">Reference proteome</keyword>
<feature type="transmembrane region" description="Helical" evidence="7">
    <location>
        <begin position="45"/>
        <end position="67"/>
    </location>
</feature>
<evidence type="ECO:0000256" key="3">
    <source>
        <dbReference type="ARBA" id="ARBA00022475"/>
    </source>
</evidence>
<dbReference type="InterPro" id="IPR051907">
    <property type="entry name" value="DoxX-like_oxidoreductase"/>
</dbReference>
<evidence type="ECO:0000256" key="7">
    <source>
        <dbReference type="SAM" id="Phobius"/>
    </source>
</evidence>
<keyword evidence="4 7" id="KW-0812">Transmembrane</keyword>
<evidence type="ECO:0000313" key="9">
    <source>
        <dbReference type="Proteomes" id="UP001611383"/>
    </source>
</evidence>
<accession>A0ABY9X8G2</accession>
<protein>
    <submittedName>
        <fullName evidence="8">DoxX family protein</fullName>
    </submittedName>
</protein>
<dbReference type="PANTHER" id="PTHR33452:SF4">
    <property type="entry name" value="BLL4328 PROTEIN"/>
    <property type="match status" value="1"/>
</dbReference>
<dbReference type="RefSeq" id="WP_395811981.1">
    <property type="nucleotide sequence ID" value="NZ_CP043494.1"/>
</dbReference>